<feature type="transmembrane region" description="Helical" evidence="4">
    <location>
        <begin position="65"/>
        <end position="87"/>
    </location>
</feature>
<evidence type="ECO:0000256" key="3">
    <source>
        <dbReference type="ARBA" id="ARBA00023134"/>
    </source>
</evidence>
<dbReference type="AlphaFoldDB" id="A0A1I7RY79"/>
<keyword evidence="4" id="KW-1133">Transmembrane helix</keyword>
<dbReference type="SUPFAM" id="SSF52540">
    <property type="entry name" value="P-loop containing nucleoside triphosphate hydrolases"/>
    <property type="match status" value="1"/>
</dbReference>
<sequence>MVFFTYGSEGNPNFQKFSFFKLHVGVLMVGVLAFELLWVFSSAKILLVCYNFGANNGIEAFSSRSYLTLIPILLHLVTIWLGGYGWWICNGFWVFPLLISSFGIAISGVTSLYYAFSVPIAFLLYEQPMFFISVLPLRIVSVIIIFYFLMFARWMVDDLGHEQEFIENDVMFQMNRLQKKHNFLSQKCMANYLNNLSSNANSFAEFLKTFGERKGSLLSFSSKWVKTFSFLDKNRLMKKLMRCLCLGAPRCGKTSMLLTLNMTENILSRPYIPTIEDTYLIQTGLDTAEKPLEHVTFYDTAGITKDNMELKRSLVQITDWFVLVFSLLNYESFEVVDSLKKYLDKNVLKEKKDSQIVLIGTMADADAKRINSETIQQWATREKVRYFEICTADRASIVEVVHYMVGRQFHAPRTPASGADETFEGLFKGVLIVEFPTTDETC</sequence>
<dbReference type="PROSITE" id="PS51419">
    <property type="entry name" value="RAB"/>
    <property type="match status" value="1"/>
</dbReference>
<feature type="transmembrane region" description="Helical" evidence="4">
    <location>
        <begin position="137"/>
        <end position="156"/>
    </location>
</feature>
<evidence type="ECO:0000313" key="6">
    <source>
        <dbReference type="WBParaSite" id="BXY_0569600.1"/>
    </source>
</evidence>
<evidence type="ECO:0000256" key="2">
    <source>
        <dbReference type="ARBA" id="ARBA00022741"/>
    </source>
</evidence>
<dbReference type="GO" id="GO:0003924">
    <property type="term" value="F:GTPase activity"/>
    <property type="evidence" value="ECO:0007669"/>
    <property type="project" value="InterPro"/>
</dbReference>
<keyword evidence="4" id="KW-0812">Transmembrane</keyword>
<dbReference type="SMART" id="SM00173">
    <property type="entry name" value="RAS"/>
    <property type="match status" value="1"/>
</dbReference>
<dbReference type="InterPro" id="IPR042227">
    <property type="entry name" value="KBRS"/>
</dbReference>
<feature type="transmembrane region" description="Helical" evidence="4">
    <location>
        <begin position="20"/>
        <end position="53"/>
    </location>
</feature>
<keyword evidence="3" id="KW-0342">GTP-binding</keyword>
<dbReference type="Pfam" id="PF00071">
    <property type="entry name" value="Ras"/>
    <property type="match status" value="1"/>
</dbReference>
<keyword evidence="2" id="KW-0547">Nucleotide-binding</keyword>
<dbReference type="PANTHER" id="PTHR46152">
    <property type="entry name" value="NF-KAPPA-B INHIBITOR-INTERACTING RAS-LIKE PROTEIN"/>
    <property type="match status" value="1"/>
</dbReference>
<dbReference type="GO" id="GO:0032794">
    <property type="term" value="F:GTPase activating protein binding"/>
    <property type="evidence" value="ECO:0007669"/>
    <property type="project" value="TreeGrafter"/>
</dbReference>
<proteinExistence type="inferred from homology"/>
<dbReference type="InterPro" id="IPR027417">
    <property type="entry name" value="P-loop_NTPase"/>
</dbReference>
<dbReference type="eggNOG" id="KOG3883">
    <property type="taxonomic scope" value="Eukaryota"/>
</dbReference>
<evidence type="ECO:0000256" key="1">
    <source>
        <dbReference type="ARBA" id="ARBA00008094"/>
    </source>
</evidence>
<dbReference type="GO" id="GO:0005525">
    <property type="term" value="F:GTP binding"/>
    <property type="evidence" value="ECO:0007669"/>
    <property type="project" value="UniProtKB-KW"/>
</dbReference>
<dbReference type="GO" id="GO:0043124">
    <property type="term" value="P:negative regulation of canonical NF-kappaB signal transduction"/>
    <property type="evidence" value="ECO:0007669"/>
    <property type="project" value="InterPro"/>
</dbReference>
<accession>A0A1I7RY79</accession>
<reference evidence="6" key="1">
    <citation type="submission" date="2016-11" db="UniProtKB">
        <authorList>
            <consortium name="WormBaseParasite"/>
        </authorList>
    </citation>
    <scope>IDENTIFICATION</scope>
</reference>
<organism evidence="5 6">
    <name type="scientific">Bursaphelenchus xylophilus</name>
    <name type="common">Pinewood nematode worm</name>
    <name type="synonym">Aphelenchoides xylophilus</name>
    <dbReference type="NCBI Taxonomy" id="6326"/>
    <lineage>
        <taxon>Eukaryota</taxon>
        <taxon>Metazoa</taxon>
        <taxon>Ecdysozoa</taxon>
        <taxon>Nematoda</taxon>
        <taxon>Chromadorea</taxon>
        <taxon>Rhabditida</taxon>
        <taxon>Tylenchina</taxon>
        <taxon>Tylenchomorpha</taxon>
        <taxon>Aphelenchoidea</taxon>
        <taxon>Aphelenchoididae</taxon>
        <taxon>Bursaphelenchus</taxon>
    </lineage>
</organism>
<feature type="transmembrane region" description="Helical" evidence="4">
    <location>
        <begin position="93"/>
        <end position="125"/>
    </location>
</feature>
<dbReference type="Proteomes" id="UP000095284">
    <property type="component" value="Unplaced"/>
</dbReference>
<dbReference type="WBParaSite" id="BXY_0569600.1">
    <property type="protein sequence ID" value="BXY_0569600.1"/>
    <property type="gene ID" value="BXY_0569600"/>
</dbReference>
<dbReference type="Gene3D" id="3.40.50.300">
    <property type="entry name" value="P-loop containing nucleotide triphosphate hydrolases"/>
    <property type="match status" value="1"/>
</dbReference>
<protein>
    <submittedName>
        <fullName evidence="6">G domain-containing protein</fullName>
    </submittedName>
</protein>
<name>A0A1I7RY79_BURXY</name>
<keyword evidence="4" id="KW-0472">Membrane</keyword>
<dbReference type="GO" id="GO:0032484">
    <property type="term" value="P:Ral protein signal transduction"/>
    <property type="evidence" value="ECO:0007669"/>
    <property type="project" value="TreeGrafter"/>
</dbReference>
<dbReference type="PANTHER" id="PTHR46152:SF3">
    <property type="entry name" value="NF-KAPPA-B INHIBITOR-INTERACTING RAS-LIKE PROTEIN"/>
    <property type="match status" value="1"/>
</dbReference>
<dbReference type="InterPro" id="IPR001806">
    <property type="entry name" value="Small_GTPase"/>
</dbReference>
<evidence type="ECO:0000313" key="5">
    <source>
        <dbReference type="Proteomes" id="UP000095284"/>
    </source>
</evidence>
<evidence type="ECO:0000256" key="4">
    <source>
        <dbReference type="SAM" id="Phobius"/>
    </source>
</evidence>
<comment type="similarity">
    <text evidence="1">Belongs to the small GTPase superfamily. Ras family. KappaB-Ras subfamily.</text>
</comment>